<organism evidence="2 3">
    <name type="scientific">Cricetulus griseus</name>
    <name type="common">Chinese hamster</name>
    <name type="synonym">Cricetulus barabensis griseus</name>
    <dbReference type="NCBI Taxonomy" id="10029"/>
    <lineage>
        <taxon>Eukaryota</taxon>
        <taxon>Metazoa</taxon>
        <taxon>Chordata</taxon>
        <taxon>Craniata</taxon>
        <taxon>Vertebrata</taxon>
        <taxon>Euteleostomi</taxon>
        <taxon>Mammalia</taxon>
        <taxon>Eutheria</taxon>
        <taxon>Euarchontoglires</taxon>
        <taxon>Glires</taxon>
        <taxon>Rodentia</taxon>
        <taxon>Myomorpha</taxon>
        <taxon>Muroidea</taxon>
        <taxon>Cricetidae</taxon>
        <taxon>Cricetinae</taxon>
        <taxon>Cricetulus</taxon>
    </lineage>
</organism>
<reference evidence="3" key="1">
    <citation type="journal article" date="2011" name="Nat. Biotechnol.">
        <title>The genomic sequence of the Chinese hamster ovary (CHO)-K1 cell line.</title>
        <authorList>
            <person name="Xu X."/>
            <person name="Nagarajan H."/>
            <person name="Lewis N.E."/>
            <person name="Pan S."/>
            <person name="Cai Z."/>
            <person name="Liu X."/>
            <person name="Chen W."/>
            <person name="Xie M."/>
            <person name="Wang W."/>
            <person name="Hammond S."/>
            <person name="Andersen M.R."/>
            <person name="Neff N."/>
            <person name="Passarelli B."/>
            <person name="Koh W."/>
            <person name="Fan H.C."/>
            <person name="Wang J."/>
            <person name="Gui Y."/>
            <person name="Lee K.H."/>
            <person name="Betenbaugh M.J."/>
            <person name="Quake S.R."/>
            <person name="Famili I."/>
            <person name="Palsson B.O."/>
            <person name="Wang J."/>
        </authorList>
    </citation>
    <scope>NUCLEOTIDE SEQUENCE [LARGE SCALE GENOMIC DNA]</scope>
    <source>
        <strain evidence="3">CHO K1 cell line</strain>
    </source>
</reference>
<evidence type="ECO:0000313" key="2">
    <source>
        <dbReference type="EMBL" id="EGW03898.1"/>
    </source>
</evidence>
<dbReference type="InParanoid" id="G3HXG8"/>
<dbReference type="EMBL" id="JH000871">
    <property type="protein sequence ID" value="EGW03898.1"/>
    <property type="molecule type" value="Genomic_DNA"/>
</dbReference>
<dbReference type="AlphaFoldDB" id="G3HXG8"/>
<gene>
    <name evidence="2" type="ORF">I79_015691</name>
</gene>
<dbReference type="Proteomes" id="UP000001075">
    <property type="component" value="Unassembled WGS sequence"/>
</dbReference>
<protein>
    <submittedName>
        <fullName evidence="2">Uncharacterized protein</fullName>
    </submittedName>
</protein>
<name>G3HXG8_CRIGR</name>
<evidence type="ECO:0000256" key="1">
    <source>
        <dbReference type="SAM" id="MobiDB-lite"/>
    </source>
</evidence>
<proteinExistence type="predicted"/>
<feature type="compositionally biased region" description="Basic residues" evidence="1">
    <location>
        <begin position="33"/>
        <end position="43"/>
    </location>
</feature>
<evidence type="ECO:0000313" key="3">
    <source>
        <dbReference type="Proteomes" id="UP000001075"/>
    </source>
</evidence>
<accession>G3HXG8</accession>
<sequence>MEGSNRLCLWNIGGGLVSHIQTSLCRCGDAQSKRQRPPNKYKKLAQPYNMT</sequence>
<feature type="region of interest" description="Disordered" evidence="1">
    <location>
        <begin position="29"/>
        <end position="51"/>
    </location>
</feature>